<protein>
    <submittedName>
        <fullName evidence="2">Uncharacterized protein</fullName>
    </submittedName>
</protein>
<feature type="region of interest" description="Disordered" evidence="1">
    <location>
        <begin position="103"/>
        <end position="139"/>
    </location>
</feature>
<gene>
    <name evidence="2" type="ORF">PF008_g29310</name>
</gene>
<evidence type="ECO:0000256" key="1">
    <source>
        <dbReference type="SAM" id="MobiDB-lite"/>
    </source>
</evidence>
<evidence type="ECO:0000313" key="3">
    <source>
        <dbReference type="Proteomes" id="UP000486351"/>
    </source>
</evidence>
<reference evidence="2 3" key="1">
    <citation type="submission" date="2018-09" db="EMBL/GenBank/DDBJ databases">
        <title>Genomic investigation of the strawberry pathogen Phytophthora fragariae indicates pathogenicity is determined by transcriptional variation in three key races.</title>
        <authorList>
            <person name="Adams T.M."/>
            <person name="Armitage A.D."/>
            <person name="Sobczyk M.K."/>
            <person name="Bates H.J."/>
            <person name="Dunwell J.M."/>
            <person name="Nellist C.F."/>
            <person name="Harrison R.J."/>
        </authorList>
    </citation>
    <scope>NUCLEOTIDE SEQUENCE [LARGE SCALE GENOMIC DNA]</scope>
    <source>
        <strain evidence="2 3">NOV-77</strain>
    </source>
</reference>
<evidence type="ECO:0000313" key="2">
    <source>
        <dbReference type="EMBL" id="KAE9275625.1"/>
    </source>
</evidence>
<dbReference type="Proteomes" id="UP000486351">
    <property type="component" value="Unassembled WGS sequence"/>
</dbReference>
<comment type="caution">
    <text evidence="2">The sequence shown here is derived from an EMBL/GenBank/DDBJ whole genome shotgun (WGS) entry which is preliminary data.</text>
</comment>
<dbReference type="EMBL" id="QXFY01004743">
    <property type="protein sequence ID" value="KAE9275625.1"/>
    <property type="molecule type" value="Genomic_DNA"/>
</dbReference>
<name>A0A6G0Q8W7_9STRA</name>
<accession>A0A6G0Q8W7</accession>
<feature type="compositionally biased region" description="Basic and acidic residues" evidence="1">
    <location>
        <begin position="60"/>
        <end position="76"/>
    </location>
</feature>
<proteinExistence type="predicted"/>
<feature type="region of interest" description="Disordered" evidence="1">
    <location>
        <begin position="46"/>
        <end position="81"/>
    </location>
</feature>
<dbReference type="AlphaFoldDB" id="A0A6G0Q8W7"/>
<feature type="compositionally biased region" description="Acidic residues" evidence="1">
    <location>
        <begin position="123"/>
        <end position="134"/>
    </location>
</feature>
<sequence>MSASKVLDFHIIAKHVRERAQKEAAASKNPKTKLLISAKERAIIFDGESASTLSTPPPRLSEREHEESDNDDRGDGVDGDEALSLWSDYLDEVFVDEEIDAGYEATLATPPSAEPSLRGVGESSDEEDNNDANEFESIQKPFRLEFPQINDRAFPQESVRLLGFRGQKVTLADLFG</sequence>
<organism evidence="2 3">
    <name type="scientific">Phytophthora fragariae</name>
    <dbReference type="NCBI Taxonomy" id="53985"/>
    <lineage>
        <taxon>Eukaryota</taxon>
        <taxon>Sar</taxon>
        <taxon>Stramenopiles</taxon>
        <taxon>Oomycota</taxon>
        <taxon>Peronosporomycetes</taxon>
        <taxon>Peronosporales</taxon>
        <taxon>Peronosporaceae</taxon>
        <taxon>Phytophthora</taxon>
    </lineage>
</organism>